<accession>A0A2T3Q2C6</accession>
<dbReference type="Gene3D" id="1.10.260.40">
    <property type="entry name" value="lambda repressor-like DNA-binding domains"/>
    <property type="match status" value="1"/>
</dbReference>
<dbReference type="InterPro" id="IPR001387">
    <property type="entry name" value="Cro/C1-type_HTH"/>
</dbReference>
<dbReference type="CDD" id="cd00093">
    <property type="entry name" value="HTH_XRE"/>
    <property type="match status" value="1"/>
</dbReference>
<reference evidence="2 3" key="1">
    <citation type="submission" date="2018-06" db="EMBL/GenBank/DDBJ databases">
        <authorList>
            <consortium name="Pathogen Informatics"/>
            <person name="Doyle S."/>
        </authorList>
    </citation>
    <scope>NUCLEOTIDE SEQUENCE [LARGE SCALE GENOMIC DNA]</scope>
    <source>
        <strain evidence="2 3">NCTC11647</strain>
    </source>
</reference>
<dbReference type="Pfam" id="PF01381">
    <property type="entry name" value="HTH_3"/>
    <property type="match status" value="1"/>
</dbReference>
<sequence>MPRQPIRNFLALKEQGVNNIAQRLQHALGSQSVTDIANQTGLSRATINQYLNAKNLPSLDRLAVLAKATNHSLKWLLFSDIEETRIADKYRLVVSDDVMSPQSTN</sequence>
<evidence type="ECO:0000313" key="2">
    <source>
        <dbReference type="EMBL" id="SPY46064.1"/>
    </source>
</evidence>
<dbReference type="InterPro" id="IPR010982">
    <property type="entry name" value="Lambda_DNA-bd_dom_sf"/>
</dbReference>
<dbReference type="SUPFAM" id="SSF47413">
    <property type="entry name" value="lambda repressor-like DNA-binding domains"/>
    <property type="match status" value="1"/>
</dbReference>
<evidence type="ECO:0000259" key="1">
    <source>
        <dbReference type="PROSITE" id="PS50943"/>
    </source>
</evidence>
<dbReference type="SMART" id="SM00530">
    <property type="entry name" value="HTH_XRE"/>
    <property type="match status" value="1"/>
</dbReference>
<gene>
    <name evidence="2" type="ORF">NCTC11647_04410</name>
</gene>
<dbReference type="AlphaFoldDB" id="A0A2T3Q2C6"/>
<protein>
    <submittedName>
        <fullName evidence="2">Helix-turn-helix</fullName>
    </submittedName>
</protein>
<dbReference type="Proteomes" id="UP000251647">
    <property type="component" value="Unassembled WGS sequence"/>
</dbReference>
<feature type="domain" description="HTH cro/C1-type" evidence="1">
    <location>
        <begin position="32"/>
        <end position="76"/>
    </location>
</feature>
<dbReference type="PROSITE" id="PS50943">
    <property type="entry name" value="HTH_CROC1"/>
    <property type="match status" value="1"/>
</dbReference>
<evidence type="ECO:0000313" key="3">
    <source>
        <dbReference type="Proteomes" id="UP000251647"/>
    </source>
</evidence>
<dbReference type="GO" id="GO:0003677">
    <property type="term" value="F:DNA binding"/>
    <property type="evidence" value="ECO:0007669"/>
    <property type="project" value="InterPro"/>
</dbReference>
<organism evidence="2 3">
    <name type="scientific">Photobacterium damselae</name>
    <dbReference type="NCBI Taxonomy" id="38293"/>
    <lineage>
        <taxon>Bacteria</taxon>
        <taxon>Pseudomonadati</taxon>
        <taxon>Pseudomonadota</taxon>
        <taxon>Gammaproteobacteria</taxon>
        <taxon>Vibrionales</taxon>
        <taxon>Vibrionaceae</taxon>
        <taxon>Photobacterium</taxon>
    </lineage>
</organism>
<proteinExistence type="predicted"/>
<dbReference type="OrthoDB" id="5959816at2"/>
<dbReference type="RefSeq" id="WP_036766492.1">
    <property type="nucleotide sequence ID" value="NZ_PYOG01000088.1"/>
</dbReference>
<dbReference type="EMBL" id="UATL01000008">
    <property type="protein sequence ID" value="SPY46064.1"/>
    <property type="molecule type" value="Genomic_DNA"/>
</dbReference>
<name>A0A2T3Q2C6_PHODM</name>